<reference evidence="1" key="1">
    <citation type="journal article" date="2025" name="Int. J. Syst. Evol. Microbiol.">
        <title>Streptomyces citrinus sp. nov., with yellow diffusible pigment.</title>
        <authorList>
            <person name="He Y."/>
            <person name="Yang E."/>
            <person name="Xu J."/>
            <person name="Sun Y."/>
            <person name="Sun L."/>
        </authorList>
    </citation>
    <scope>NUCLEOTIDE SEQUENCE</scope>
    <source>
        <strain evidence="1">Q6</strain>
    </source>
</reference>
<dbReference type="Proteomes" id="UP001432251">
    <property type="component" value="Chromosome"/>
</dbReference>
<protein>
    <submittedName>
        <fullName evidence="1">Response regulator transcription factor</fullName>
    </submittedName>
</protein>
<organism evidence="1 2">
    <name type="scientific">Streptomyces citrinus</name>
    <dbReference type="NCBI Taxonomy" id="3118173"/>
    <lineage>
        <taxon>Bacteria</taxon>
        <taxon>Bacillati</taxon>
        <taxon>Actinomycetota</taxon>
        <taxon>Actinomycetes</taxon>
        <taxon>Kitasatosporales</taxon>
        <taxon>Streptomycetaceae</taxon>
        <taxon>Streptomyces</taxon>
    </lineage>
</organism>
<sequence>MTRVLVVEDDPRLVRALVINLRARAFGVDAAPDGATALRLAAARRPDVIVLDLGLPDMDGVDVIEALRGWTRVPILVLSARQAPEEKVTALDAGADDYVTKPFSMDELLARLRAALRRTEPLPLAPDAGVVTTDDFTLDLVAKKAVRDGRDVRLTPTEWHLLDILVSHPDRLISQKHLLHEVWGTSRSDRTNYLRVYMAQLRRKLEPNPSHPRYLITEPGMGYRFENPGG</sequence>
<proteinExistence type="predicted"/>
<gene>
    <name evidence="1" type="ORF">V2W30_30290</name>
</gene>
<keyword evidence="2" id="KW-1185">Reference proteome</keyword>
<accession>A0ACD5AIZ1</accession>
<evidence type="ECO:0000313" key="1">
    <source>
        <dbReference type="EMBL" id="WWQ67193.1"/>
    </source>
</evidence>
<name>A0ACD5AIZ1_9ACTN</name>
<evidence type="ECO:0000313" key="2">
    <source>
        <dbReference type="Proteomes" id="UP001432251"/>
    </source>
</evidence>
<dbReference type="EMBL" id="CP146022">
    <property type="protein sequence ID" value="WWQ67193.1"/>
    <property type="molecule type" value="Genomic_DNA"/>
</dbReference>